<keyword evidence="2 8" id="KW-0808">Transferase</keyword>
<dbReference type="PANTHER" id="PTHR19136">
    <property type="entry name" value="MOLYBDENUM COFACTOR GUANYLYLTRANSFERASE"/>
    <property type="match status" value="1"/>
</dbReference>
<accession>A0A126QSW7</accession>
<dbReference type="PANTHER" id="PTHR19136:SF81">
    <property type="entry name" value="MOLYBDENUM COFACTOR GUANYLYLTRANSFERASE"/>
    <property type="match status" value="1"/>
</dbReference>
<keyword evidence="11" id="KW-0548">Nucleotidyltransferase</keyword>
<name>A0A126QSW7_9BACT</name>
<comment type="domain">
    <text evidence="8">The N-terminal domain determines nucleotide recognition and specific binding, while the C-terminal domain determines the specific binding to the target protein.</text>
</comment>
<dbReference type="InterPro" id="IPR029044">
    <property type="entry name" value="Nucleotide-diphossugar_trans"/>
</dbReference>
<keyword evidence="5 8" id="KW-0460">Magnesium</keyword>
<keyword evidence="7 8" id="KW-0501">Molybdenum cofactor biosynthesis</keyword>
<dbReference type="Proteomes" id="UP000295506">
    <property type="component" value="Unassembled WGS sequence"/>
</dbReference>
<evidence type="ECO:0000256" key="6">
    <source>
        <dbReference type="ARBA" id="ARBA00023134"/>
    </source>
</evidence>
<comment type="caution">
    <text evidence="8">Lacks conserved residue(s) required for the propagation of feature annotation.</text>
</comment>
<proteinExistence type="inferred from homology"/>
<comment type="subcellular location">
    <subcellularLocation>
        <location evidence="8">Cytoplasm</location>
    </subcellularLocation>
</comment>
<dbReference type="InterPro" id="IPR025877">
    <property type="entry name" value="MobA-like_NTP_Trfase"/>
</dbReference>
<comment type="similarity">
    <text evidence="8">Belongs to the MobA family.</text>
</comment>
<feature type="domain" description="MobA-like NTP transferase" evidence="9">
    <location>
        <begin position="5"/>
        <end position="150"/>
    </location>
</feature>
<dbReference type="RefSeq" id="WP_066806945.1">
    <property type="nucleotide sequence ID" value="NZ_CP014206.1"/>
</dbReference>
<protein>
    <recommendedName>
        <fullName evidence="8">Probable molybdenum cofactor guanylyltransferase</fullName>
        <shortName evidence="8">MoCo guanylyltransferase</shortName>
        <ecNumber evidence="8">2.7.7.77</ecNumber>
    </recommendedName>
    <alternativeName>
        <fullName evidence="8">GTP:molybdopterin guanylyltransferase</fullName>
    </alternativeName>
    <alternativeName>
        <fullName evidence="8">Mo-MPT guanylyltransferase</fullName>
    </alternativeName>
    <alternativeName>
        <fullName evidence="8">Molybdopterin guanylyltransferase</fullName>
    </alternativeName>
    <alternativeName>
        <fullName evidence="8">Molybdopterin-guanine dinucleotide synthase</fullName>
        <shortName evidence="8">MGD synthase</shortName>
    </alternativeName>
</protein>
<dbReference type="Proteomes" id="UP000055611">
    <property type="component" value="Chromosome"/>
</dbReference>
<evidence type="ECO:0000313" key="12">
    <source>
        <dbReference type="Proteomes" id="UP000055611"/>
    </source>
</evidence>
<evidence type="ECO:0000313" key="13">
    <source>
        <dbReference type="Proteomes" id="UP000295506"/>
    </source>
</evidence>
<dbReference type="GO" id="GO:0006777">
    <property type="term" value="P:Mo-molybdopterin cofactor biosynthetic process"/>
    <property type="evidence" value="ECO:0007669"/>
    <property type="project" value="UniProtKB-KW"/>
</dbReference>
<feature type="binding site" evidence="8">
    <location>
        <begin position="8"/>
        <end position="10"/>
    </location>
    <ligand>
        <name>GTP</name>
        <dbReference type="ChEBI" id="CHEBI:37565"/>
    </ligand>
</feature>
<dbReference type="GO" id="GO:0046872">
    <property type="term" value="F:metal ion binding"/>
    <property type="evidence" value="ECO:0007669"/>
    <property type="project" value="UniProtKB-KW"/>
</dbReference>
<dbReference type="AlphaFoldDB" id="A0A126QSW7"/>
<feature type="binding site" evidence="8">
    <location>
        <position position="21"/>
    </location>
    <ligand>
        <name>GTP</name>
        <dbReference type="ChEBI" id="CHEBI:37565"/>
    </ligand>
</feature>
<comment type="cofactor">
    <cofactor evidence="8">
        <name>Mg(2+)</name>
        <dbReference type="ChEBI" id="CHEBI:18420"/>
    </cofactor>
</comment>
<evidence type="ECO:0000313" key="10">
    <source>
        <dbReference type="EMBL" id="AMK12898.1"/>
    </source>
</evidence>
<dbReference type="HAMAP" id="MF_00316">
    <property type="entry name" value="MobA"/>
    <property type="match status" value="1"/>
</dbReference>
<comment type="catalytic activity">
    <reaction evidence="8">
        <text>Mo-molybdopterin + GTP + H(+) = Mo-molybdopterin guanine dinucleotide + diphosphate</text>
        <dbReference type="Rhea" id="RHEA:34243"/>
        <dbReference type="ChEBI" id="CHEBI:15378"/>
        <dbReference type="ChEBI" id="CHEBI:33019"/>
        <dbReference type="ChEBI" id="CHEBI:37565"/>
        <dbReference type="ChEBI" id="CHEBI:71302"/>
        <dbReference type="ChEBI" id="CHEBI:71310"/>
        <dbReference type="EC" id="2.7.7.77"/>
    </reaction>
</comment>
<dbReference type="EMBL" id="CP014206">
    <property type="protein sequence ID" value="AMK12898.1"/>
    <property type="molecule type" value="Genomic_DNA"/>
</dbReference>
<dbReference type="SUPFAM" id="SSF53448">
    <property type="entry name" value="Nucleotide-diphospho-sugar transferases"/>
    <property type="match status" value="1"/>
</dbReference>
<evidence type="ECO:0000256" key="3">
    <source>
        <dbReference type="ARBA" id="ARBA00022723"/>
    </source>
</evidence>
<feature type="binding site" evidence="8">
    <location>
        <position position="95"/>
    </location>
    <ligand>
        <name>Mg(2+)</name>
        <dbReference type="ChEBI" id="CHEBI:18420"/>
    </ligand>
</feature>
<reference evidence="10 12" key="1">
    <citation type="journal article" date="2016" name="Front. Microbiol.">
        <title>Genome Sequence of the Piezophilic, Mesophilic Sulfate-Reducing Bacterium Desulfovibrio indicus J2T.</title>
        <authorList>
            <person name="Cao J."/>
            <person name="Maignien L."/>
            <person name="Shao Z."/>
            <person name="Alain K."/>
            <person name="Jebbar M."/>
        </authorList>
    </citation>
    <scope>NUCLEOTIDE SEQUENCE [LARGE SCALE GENOMIC DNA]</scope>
    <source>
        <strain evidence="10 12">J2</strain>
    </source>
</reference>
<feature type="binding site" evidence="8">
    <location>
        <position position="95"/>
    </location>
    <ligand>
        <name>GTP</name>
        <dbReference type="ChEBI" id="CHEBI:37565"/>
    </ligand>
</feature>
<dbReference type="InterPro" id="IPR013482">
    <property type="entry name" value="Molybde_CF_guanTrfase"/>
</dbReference>
<dbReference type="EMBL" id="SOBK01000007">
    <property type="protein sequence ID" value="TDT87855.1"/>
    <property type="molecule type" value="Genomic_DNA"/>
</dbReference>
<keyword evidence="4 8" id="KW-0547">Nucleotide-binding</keyword>
<keyword evidence="6 8" id="KW-0342">GTP-binding</keyword>
<dbReference type="GO" id="GO:0061603">
    <property type="term" value="F:molybdenum cofactor guanylyltransferase activity"/>
    <property type="evidence" value="ECO:0007669"/>
    <property type="project" value="UniProtKB-EC"/>
</dbReference>
<dbReference type="EC" id="2.7.7.77" evidence="8"/>
<organism evidence="11 13">
    <name type="scientific">Pseudodesulfovibrio indicus</name>
    <dbReference type="NCBI Taxonomy" id="1716143"/>
    <lineage>
        <taxon>Bacteria</taxon>
        <taxon>Pseudomonadati</taxon>
        <taxon>Thermodesulfobacteriota</taxon>
        <taxon>Desulfovibrionia</taxon>
        <taxon>Desulfovibrionales</taxon>
        <taxon>Desulfovibrionaceae</taxon>
    </lineage>
</organism>
<keyword evidence="1 8" id="KW-0963">Cytoplasm</keyword>
<evidence type="ECO:0000256" key="5">
    <source>
        <dbReference type="ARBA" id="ARBA00022842"/>
    </source>
</evidence>
<feature type="binding site" evidence="8">
    <location>
        <position position="66"/>
    </location>
    <ligand>
        <name>GTP</name>
        <dbReference type="ChEBI" id="CHEBI:37565"/>
    </ligand>
</feature>
<dbReference type="CDD" id="cd02503">
    <property type="entry name" value="MobA"/>
    <property type="match status" value="1"/>
</dbReference>
<dbReference type="Pfam" id="PF12804">
    <property type="entry name" value="NTP_transf_3"/>
    <property type="match status" value="1"/>
</dbReference>
<evidence type="ECO:0000256" key="4">
    <source>
        <dbReference type="ARBA" id="ARBA00022741"/>
    </source>
</evidence>
<evidence type="ECO:0000256" key="8">
    <source>
        <dbReference type="HAMAP-Rule" id="MF_00316"/>
    </source>
</evidence>
<comment type="function">
    <text evidence="8">Transfers a GMP moiety from GTP to Mo-molybdopterin (Mo-MPT) cofactor (Moco or molybdenum cofactor) to form Mo-molybdopterin guanine dinucleotide (Mo-MGD) cofactor.</text>
</comment>
<keyword evidence="12" id="KW-1185">Reference proteome</keyword>
<reference evidence="11 13" key="2">
    <citation type="submission" date="2019-03" db="EMBL/GenBank/DDBJ databases">
        <title>Genomic Encyclopedia of Type Strains, Phase IV (KMG-IV): sequencing the most valuable type-strain genomes for metagenomic binning, comparative biology and taxonomic classification.</title>
        <authorList>
            <person name="Goeker M."/>
        </authorList>
    </citation>
    <scope>NUCLEOTIDE SEQUENCE [LARGE SCALE GENOMIC DNA]</scope>
    <source>
        <strain evidence="11 13">DSM 101483</strain>
    </source>
</reference>
<dbReference type="Gene3D" id="3.90.550.10">
    <property type="entry name" value="Spore Coat Polysaccharide Biosynthesis Protein SpsA, Chain A"/>
    <property type="match status" value="1"/>
</dbReference>
<dbReference type="OrthoDB" id="9788394at2"/>
<dbReference type="GO" id="GO:0005525">
    <property type="term" value="F:GTP binding"/>
    <property type="evidence" value="ECO:0007669"/>
    <property type="project" value="UniProtKB-UniRule"/>
</dbReference>
<evidence type="ECO:0000256" key="2">
    <source>
        <dbReference type="ARBA" id="ARBA00022679"/>
    </source>
</evidence>
<evidence type="ECO:0000259" key="9">
    <source>
        <dbReference type="Pfam" id="PF12804"/>
    </source>
</evidence>
<evidence type="ECO:0000313" key="11">
    <source>
        <dbReference type="EMBL" id="TDT87855.1"/>
    </source>
</evidence>
<sequence>MQIAGIILAGGLGTRMGHVKKAFMTINGRTTLDRLLDVYRPLFPEILLSAREPADYADYPYPVAPDLFEARSSLTGIHAGLAAMRAPHGFMAACDAPFLQAGLVRILLEHATPEADVVIPLKDDGYVEPLCAIYSKRCLPHIETQLENQNFRIISFFDKVNVQHVPVSLLRQADPHQLSFFNVNSPDDLRQAEALSRELGV</sequence>
<keyword evidence="3 8" id="KW-0479">Metal-binding</keyword>
<dbReference type="GO" id="GO:0005737">
    <property type="term" value="C:cytoplasm"/>
    <property type="evidence" value="ECO:0007669"/>
    <property type="project" value="UniProtKB-SubCell"/>
</dbReference>
<evidence type="ECO:0000256" key="7">
    <source>
        <dbReference type="ARBA" id="ARBA00023150"/>
    </source>
</evidence>
<dbReference type="KEGG" id="dej:AWY79_02965"/>
<gene>
    <name evidence="8" type="primary">mobA</name>
    <name evidence="10" type="ORF">AWY79_02965</name>
    <name evidence="11" type="ORF">EDC59_10750</name>
</gene>
<evidence type="ECO:0000256" key="1">
    <source>
        <dbReference type="ARBA" id="ARBA00022490"/>
    </source>
</evidence>